<reference evidence="1" key="1">
    <citation type="submission" date="2014-11" db="EMBL/GenBank/DDBJ databases">
        <authorList>
            <person name="Amaro Gonzalez C."/>
        </authorList>
    </citation>
    <scope>NUCLEOTIDE SEQUENCE</scope>
</reference>
<name>A0A0E9PVR1_ANGAN</name>
<sequence>MESHLFEIHLQIHSHSSNIVGHILAYTVHIFNKKHREHEPGIWISS</sequence>
<proteinExistence type="predicted"/>
<accession>A0A0E9PVR1</accession>
<dbReference type="AlphaFoldDB" id="A0A0E9PVR1"/>
<organism evidence="1">
    <name type="scientific">Anguilla anguilla</name>
    <name type="common">European freshwater eel</name>
    <name type="synonym">Muraena anguilla</name>
    <dbReference type="NCBI Taxonomy" id="7936"/>
    <lineage>
        <taxon>Eukaryota</taxon>
        <taxon>Metazoa</taxon>
        <taxon>Chordata</taxon>
        <taxon>Craniata</taxon>
        <taxon>Vertebrata</taxon>
        <taxon>Euteleostomi</taxon>
        <taxon>Actinopterygii</taxon>
        <taxon>Neopterygii</taxon>
        <taxon>Teleostei</taxon>
        <taxon>Anguilliformes</taxon>
        <taxon>Anguillidae</taxon>
        <taxon>Anguilla</taxon>
    </lineage>
</organism>
<reference evidence="1" key="2">
    <citation type="journal article" date="2015" name="Fish Shellfish Immunol.">
        <title>Early steps in the European eel (Anguilla anguilla)-Vibrio vulnificus interaction in the gills: Role of the RtxA13 toxin.</title>
        <authorList>
            <person name="Callol A."/>
            <person name="Pajuelo D."/>
            <person name="Ebbesson L."/>
            <person name="Teles M."/>
            <person name="MacKenzie S."/>
            <person name="Amaro C."/>
        </authorList>
    </citation>
    <scope>NUCLEOTIDE SEQUENCE</scope>
</reference>
<dbReference type="EMBL" id="GBXM01100634">
    <property type="protein sequence ID" value="JAH07943.1"/>
    <property type="molecule type" value="Transcribed_RNA"/>
</dbReference>
<protein>
    <submittedName>
        <fullName evidence="1">Uncharacterized protein</fullName>
    </submittedName>
</protein>
<evidence type="ECO:0000313" key="1">
    <source>
        <dbReference type="EMBL" id="JAH07943.1"/>
    </source>
</evidence>